<dbReference type="GO" id="GO:0008236">
    <property type="term" value="F:serine-type peptidase activity"/>
    <property type="evidence" value="ECO:0007669"/>
    <property type="project" value="UniProtKB-KW"/>
</dbReference>
<dbReference type="SUPFAM" id="SSF50494">
    <property type="entry name" value="Trypsin-like serine proteases"/>
    <property type="match status" value="1"/>
</dbReference>
<comment type="similarity">
    <text evidence="1 6">Belongs to the peptidase S1B family.</text>
</comment>
<dbReference type="Gene3D" id="2.40.10.10">
    <property type="entry name" value="Trypsin-like serine proteases"/>
    <property type="match status" value="2"/>
</dbReference>
<evidence type="ECO:0000256" key="2">
    <source>
        <dbReference type="ARBA" id="ARBA00022670"/>
    </source>
</evidence>
<dbReference type="EC" id="3.4.21.-" evidence="6"/>
<evidence type="ECO:0000256" key="7">
    <source>
        <dbReference type="SAM" id="MobiDB-lite"/>
    </source>
</evidence>
<dbReference type="InterPro" id="IPR043504">
    <property type="entry name" value="Peptidase_S1_PA_chymotrypsin"/>
</dbReference>
<feature type="region of interest" description="Disordered" evidence="7">
    <location>
        <begin position="1"/>
        <end position="23"/>
    </location>
</feature>
<reference evidence="8" key="1">
    <citation type="submission" date="2020-02" db="EMBL/GenBank/DDBJ databases">
        <authorList>
            <person name="Meier V. D."/>
        </authorList>
    </citation>
    <scope>NUCLEOTIDE SEQUENCE</scope>
    <source>
        <strain evidence="8">AVDCRST_MAG50</strain>
    </source>
</reference>
<evidence type="ECO:0000256" key="1">
    <source>
        <dbReference type="ARBA" id="ARBA00008764"/>
    </source>
</evidence>
<accession>A0A6J4HUD4</accession>
<dbReference type="PRINTS" id="PR00839">
    <property type="entry name" value="V8PROTEASE"/>
</dbReference>
<dbReference type="InterPro" id="IPR008256">
    <property type="entry name" value="Peptidase_S1B"/>
</dbReference>
<keyword evidence="4 6" id="KW-0378">Hydrolase</keyword>
<dbReference type="GO" id="GO:0006508">
    <property type="term" value="P:proteolysis"/>
    <property type="evidence" value="ECO:0007669"/>
    <property type="project" value="UniProtKB-KW"/>
</dbReference>
<keyword evidence="3" id="KW-0732">Signal</keyword>
<dbReference type="EMBL" id="CADCTF010000063">
    <property type="protein sequence ID" value="CAA9233202.1"/>
    <property type="molecule type" value="Genomic_DNA"/>
</dbReference>
<evidence type="ECO:0000256" key="3">
    <source>
        <dbReference type="ARBA" id="ARBA00022729"/>
    </source>
</evidence>
<dbReference type="InterPro" id="IPR009003">
    <property type="entry name" value="Peptidase_S1_PA"/>
</dbReference>
<protein>
    <recommendedName>
        <fullName evidence="6">Serine protease</fullName>
        <ecNumber evidence="6">3.4.21.-</ecNumber>
    </recommendedName>
</protein>
<evidence type="ECO:0000256" key="4">
    <source>
        <dbReference type="ARBA" id="ARBA00022801"/>
    </source>
</evidence>
<feature type="compositionally biased region" description="Low complexity" evidence="7">
    <location>
        <begin position="1"/>
        <end position="17"/>
    </location>
</feature>
<keyword evidence="5 6" id="KW-0720">Serine protease</keyword>
<dbReference type="Pfam" id="PF13365">
    <property type="entry name" value="Trypsin_2"/>
    <property type="match status" value="1"/>
</dbReference>
<evidence type="ECO:0000313" key="8">
    <source>
        <dbReference type="EMBL" id="CAA9233202.1"/>
    </source>
</evidence>
<evidence type="ECO:0000256" key="5">
    <source>
        <dbReference type="ARBA" id="ARBA00022825"/>
    </source>
</evidence>
<name>A0A6J4HUD4_9ACTN</name>
<proteinExistence type="inferred from homology"/>
<organism evidence="8">
    <name type="scientific">uncultured Acidimicrobiales bacterium</name>
    <dbReference type="NCBI Taxonomy" id="310071"/>
    <lineage>
        <taxon>Bacteria</taxon>
        <taxon>Bacillati</taxon>
        <taxon>Actinomycetota</taxon>
        <taxon>Acidimicrobiia</taxon>
        <taxon>Acidimicrobiales</taxon>
        <taxon>environmental samples</taxon>
    </lineage>
</organism>
<dbReference type="AlphaFoldDB" id="A0A6J4HUD4"/>
<gene>
    <name evidence="8" type="ORF">AVDCRST_MAG50-1292</name>
</gene>
<evidence type="ECO:0000256" key="6">
    <source>
        <dbReference type="RuleBase" id="RU004296"/>
    </source>
</evidence>
<keyword evidence="2 6" id="KW-0645">Protease</keyword>
<sequence>MAKPTRPATTRNRTAKTLPPNAGEVLMEAAGPSQPYEPMWMPHLERLDLESALQEGTAAPDIYAEVLESICGSTDDSQAVEQYDGSLGVTAAFVASHQSAVAQVQWNDNLASLYTSPGNVNAARWGTGTMISRNLFLTCGHLFDQTGGGWERPRQNGTTNIISPQEIAQNMHLNFNHQVDPDGNLRIEQRFAIAELIEYRLGGIDMAICRITGNPGDTYGWTPVATNDAADNDMLCIIGHPAGVPKRIEAGPTLTLSGNLIRYNDIDTLGGNSGSGILRAATGDLVGVHTNGGCNASGTGSNFGQRISSVRAVSPTLQALDTSTAIIRDIATDFGRDVATTTATRDKPVISDIATSAVRDVLATTSTRDKPVLSDIGTGVRRDLLVPTKPVDDVKHAGLDKQFDNPIGFDPVRGRPFVLSTPHHAPGVGRQETQAVEYEEVLGQLGAAIMEQQRALELLAEQYQAVAAEYQELFG</sequence>